<dbReference type="InterPro" id="IPR043129">
    <property type="entry name" value="ATPase_NBD"/>
</dbReference>
<dbReference type="PROSITE" id="PS01036">
    <property type="entry name" value="HSP70_3"/>
    <property type="match status" value="1"/>
</dbReference>
<dbReference type="PANTHER" id="PTHR19375">
    <property type="entry name" value="HEAT SHOCK PROTEIN 70KDA"/>
    <property type="match status" value="1"/>
</dbReference>
<evidence type="ECO:0000256" key="3">
    <source>
        <dbReference type="ARBA" id="ARBA00022840"/>
    </source>
</evidence>
<dbReference type="Gene3D" id="3.90.640.10">
    <property type="entry name" value="Actin, Chain A, domain 4"/>
    <property type="match status" value="1"/>
</dbReference>
<dbReference type="GO" id="GO:0005524">
    <property type="term" value="F:ATP binding"/>
    <property type="evidence" value="ECO:0007669"/>
    <property type="project" value="UniProtKB-KW"/>
</dbReference>
<protein>
    <submittedName>
        <fullName evidence="8">Hsp70 family protein</fullName>
    </submittedName>
</protein>
<evidence type="ECO:0000256" key="7">
    <source>
        <dbReference type="SAM" id="MobiDB-lite"/>
    </source>
</evidence>
<keyword evidence="2 6" id="KW-0547">Nucleotide-binding</keyword>
<organism evidence="8 9">
    <name type="scientific">Arthrobacter cheniae</name>
    <dbReference type="NCBI Taxonomy" id="1258888"/>
    <lineage>
        <taxon>Bacteria</taxon>
        <taxon>Bacillati</taxon>
        <taxon>Actinomycetota</taxon>
        <taxon>Actinomycetes</taxon>
        <taxon>Micrococcales</taxon>
        <taxon>Micrococcaceae</taxon>
        <taxon>Arthrobacter</taxon>
    </lineage>
</organism>
<dbReference type="AlphaFoldDB" id="A0A3A5M388"/>
<dbReference type="EMBL" id="QZVT01000003">
    <property type="protein sequence ID" value="RJT80926.1"/>
    <property type="molecule type" value="Genomic_DNA"/>
</dbReference>
<dbReference type="InterPro" id="IPR013126">
    <property type="entry name" value="Hsp_70_fam"/>
</dbReference>
<proteinExistence type="inferred from homology"/>
<feature type="compositionally biased region" description="Low complexity" evidence="7">
    <location>
        <begin position="559"/>
        <end position="587"/>
    </location>
</feature>
<keyword evidence="9" id="KW-1185">Reference proteome</keyword>
<dbReference type="PROSITE" id="PS00329">
    <property type="entry name" value="HSP70_2"/>
    <property type="match status" value="1"/>
</dbReference>
<feature type="compositionally biased region" description="Pro residues" evidence="7">
    <location>
        <begin position="663"/>
        <end position="679"/>
    </location>
</feature>
<evidence type="ECO:0000256" key="4">
    <source>
        <dbReference type="ARBA" id="ARBA00023016"/>
    </source>
</evidence>
<evidence type="ECO:0000313" key="8">
    <source>
        <dbReference type="EMBL" id="RJT80926.1"/>
    </source>
</evidence>
<feature type="compositionally biased region" description="Low complexity" evidence="7">
    <location>
        <begin position="696"/>
        <end position="708"/>
    </location>
</feature>
<comment type="caution">
    <text evidence="8">The sequence shown here is derived from an EMBL/GenBank/DDBJ whole genome shotgun (WGS) entry which is preliminary data.</text>
</comment>
<dbReference type="InterPro" id="IPR018181">
    <property type="entry name" value="Heat_shock_70_CS"/>
</dbReference>
<dbReference type="GO" id="GO:0140662">
    <property type="term" value="F:ATP-dependent protein folding chaperone"/>
    <property type="evidence" value="ECO:0007669"/>
    <property type="project" value="InterPro"/>
</dbReference>
<dbReference type="OrthoDB" id="9766019at2"/>
<dbReference type="PRINTS" id="PR01217">
    <property type="entry name" value="PRICHEXTENSN"/>
</dbReference>
<dbReference type="SUPFAM" id="SSF53067">
    <property type="entry name" value="Actin-like ATPase domain"/>
    <property type="match status" value="2"/>
</dbReference>
<sequence length="708" mass="71926">MSYGLSIDVGTSFTAAAVIETGPQGLREPQVLALGSRASVIPTVVFIGQDGTRLVGEVAERRGSSQPERLAREFKRRIGDEVPLMVGDIAVLPQELFATVVLWVVDVAAERQGCSPESVTLTHPVGWGEHRQSLLRSALAEAGLQDVVLMTEPEAAALLYASREHIEGGTTLAVYDLGGGTFDATVVRKTGSNAFTVLGVPQGLERLGGADFDQEVFSHVINEPGVHLTDLDTSAPEVLAALSRLRRECAEAKEALSSDSEATISVMLPGAHSQVRLVRSELEAMIEPALGETVDTLRCALTSAQVDAEDLTAILLIGGSSRIPLVAQLLSAEFNRPLAVDLDPKASVALGAAFATAVLEEIPDQDEGLVPAAGTPASIAGEMQDGDALPHRVNRAGFSLHARKPEAVPRHGPAAMTPNRLIGVRVGAIAAAVALLGVATATAVNAPGGLAALSGFVANERAEAAEEPQPITPTELSPTPLDEARDGENVGPLAGPDLGQNFLERAGIEGAAPAPKDGDKGAEAEPSGSSDLPGRNAAKTTEQTEGGKATSDKAADGTPSGVGAAPAPSPSAAGSSASGSKPGTSPGDPTPPVPFPSTPAPTTPAPTTPVEPGPAPSDPTPTTPVDPPTTPVEPPPTPVDPTLEPPVVDPTTPVSPDPVTDPTTPPPAAEPPTVGPEPEPTFSSADPTPADPPSPGESSVASSSVTVA</sequence>
<evidence type="ECO:0000256" key="6">
    <source>
        <dbReference type="RuleBase" id="RU003322"/>
    </source>
</evidence>
<keyword evidence="3 6" id="KW-0067">ATP-binding</keyword>
<accession>A0A3A5M388</accession>
<evidence type="ECO:0000256" key="2">
    <source>
        <dbReference type="ARBA" id="ARBA00022741"/>
    </source>
</evidence>
<gene>
    <name evidence="8" type="ORF">D6T63_06930</name>
</gene>
<evidence type="ECO:0000313" key="9">
    <source>
        <dbReference type="Proteomes" id="UP000272560"/>
    </source>
</evidence>
<evidence type="ECO:0000256" key="1">
    <source>
        <dbReference type="ARBA" id="ARBA00007381"/>
    </source>
</evidence>
<reference evidence="8 9" key="1">
    <citation type="submission" date="2018-09" db="EMBL/GenBank/DDBJ databases">
        <title>Novel species of Arthrobacter.</title>
        <authorList>
            <person name="Liu Q."/>
            <person name="Xin Y.-H."/>
        </authorList>
    </citation>
    <scope>NUCLEOTIDE SEQUENCE [LARGE SCALE GENOMIC DNA]</scope>
    <source>
        <strain evidence="8 9">Hz2</strain>
    </source>
</reference>
<dbReference type="Proteomes" id="UP000272560">
    <property type="component" value="Unassembled WGS sequence"/>
</dbReference>
<keyword evidence="4" id="KW-0346">Stress response</keyword>
<feature type="region of interest" description="Disordered" evidence="7">
    <location>
        <begin position="463"/>
        <end position="708"/>
    </location>
</feature>
<comment type="similarity">
    <text evidence="1 6">Belongs to the heat shock protein 70 family.</text>
</comment>
<name>A0A3A5M388_9MICC</name>
<dbReference type="RefSeq" id="WP_120148272.1">
    <property type="nucleotide sequence ID" value="NZ_QZVT01000003.1"/>
</dbReference>
<feature type="compositionally biased region" description="Pro residues" evidence="7">
    <location>
        <begin position="588"/>
        <end position="656"/>
    </location>
</feature>
<dbReference type="Gene3D" id="3.30.420.40">
    <property type="match status" value="2"/>
</dbReference>
<keyword evidence="5" id="KW-0143">Chaperone</keyword>
<dbReference type="Pfam" id="PF00012">
    <property type="entry name" value="HSP70"/>
    <property type="match status" value="1"/>
</dbReference>
<evidence type="ECO:0000256" key="5">
    <source>
        <dbReference type="ARBA" id="ARBA00023186"/>
    </source>
</evidence>